<evidence type="ECO:0000313" key="1">
    <source>
        <dbReference type="EMBL" id="KAJ8040479.1"/>
    </source>
</evidence>
<name>A0A9Q1C996_HOLLE</name>
<protein>
    <submittedName>
        <fullName evidence="1">Uncharacterized protein</fullName>
    </submittedName>
</protein>
<keyword evidence="2" id="KW-1185">Reference proteome</keyword>
<dbReference type="EMBL" id="JAIZAY010000006">
    <property type="protein sequence ID" value="KAJ8040479.1"/>
    <property type="molecule type" value="Genomic_DNA"/>
</dbReference>
<comment type="caution">
    <text evidence="1">The sequence shown here is derived from an EMBL/GenBank/DDBJ whole genome shotgun (WGS) entry which is preliminary data.</text>
</comment>
<dbReference type="Proteomes" id="UP001152320">
    <property type="component" value="Chromosome 6"/>
</dbReference>
<evidence type="ECO:0000313" key="2">
    <source>
        <dbReference type="Proteomes" id="UP001152320"/>
    </source>
</evidence>
<reference evidence="1" key="1">
    <citation type="submission" date="2021-10" db="EMBL/GenBank/DDBJ databases">
        <title>Tropical sea cucumber genome reveals ecological adaptation and Cuvierian tubules defense mechanism.</title>
        <authorList>
            <person name="Chen T."/>
        </authorList>
    </citation>
    <scope>NUCLEOTIDE SEQUENCE</scope>
    <source>
        <strain evidence="1">Nanhai2018</strain>
        <tissue evidence="1">Muscle</tissue>
    </source>
</reference>
<sequence>MLKITNVIHLLGEGDILLANRGFNIQEMLLQRQVKFLILPFARTTSSLQREKINRQNELQILVSTWSVLLVA</sequence>
<accession>A0A9Q1C996</accession>
<gene>
    <name evidence="1" type="ORF">HOLleu_14779</name>
</gene>
<dbReference type="AlphaFoldDB" id="A0A9Q1C996"/>
<organism evidence="1 2">
    <name type="scientific">Holothuria leucospilota</name>
    <name type="common">Black long sea cucumber</name>
    <name type="synonym">Mertensiothuria leucospilota</name>
    <dbReference type="NCBI Taxonomy" id="206669"/>
    <lineage>
        <taxon>Eukaryota</taxon>
        <taxon>Metazoa</taxon>
        <taxon>Echinodermata</taxon>
        <taxon>Eleutherozoa</taxon>
        <taxon>Echinozoa</taxon>
        <taxon>Holothuroidea</taxon>
        <taxon>Aspidochirotacea</taxon>
        <taxon>Aspidochirotida</taxon>
        <taxon>Holothuriidae</taxon>
        <taxon>Holothuria</taxon>
    </lineage>
</organism>
<proteinExistence type="predicted"/>